<dbReference type="GeneID" id="36377700"/>
<dbReference type="WBParaSite" id="SRAE_2000001700.1">
    <property type="protein sequence ID" value="SRAE_2000001700.1"/>
    <property type="gene ID" value="WBGene00260206"/>
</dbReference>
<feature type="transmembrane region" description="Helical" evidence="2">
    <location>
        <begin position="194"/>
        <end position="216"/>
    </location>
</feature>
<gene>
    <name evidence="3 5 6" type="ORF">SRAE_2000001700</name>
</gene>
<evidence type="ECO:0000313" key="5">
    <source>
        <dbReference type="WBParaSite" id="SRAE_2000001700.1"/>
    </source>
</evidence>
<dbReference type="WormBase" id="SRAE_2000001700">
    <property type="protein sequence ID" value="SRP01765"/>
    <property type="gene ID" value="WBGene00260206"/>
</dbReference>
<dbReference type="RefSeq" id="XP_024504536.1">
    <property type="nucleotide sequence ID" value="XM_024650794.1"/>
</dbReference>
<proteinExistence type="predicted"/>
<reference evidence="3 4" key="1">
    <citation type="submission" date="2014-09" db="EMBL/GenBank/DDBJ databases">
        <authorList>
            <person name="Martin A.A."/>
        </authorList>
    </citation>
    <scope>NUCLEOTIDE SEQUENCE</scope>
    <source>
        <strain evidence="4">ED321</strain>
        <strain evidence="3">ED321 Heterogonic</strain>
    </source>
</reference>
<feature type="transmembrane region" description="Helical" evidence="2">
    <location>
        <begin position="106"/>
        <end position="129"/>
    </location>
</feature>
<evidence type="ECO:0000313" key="3">
    <source>
        <dbReference type="EMBL" id="CEF65336.1"/>
    </source>
</evidence>
<name>A0A090L6A6_STRRB</name>
<sequence length="300" mass="34914">MKIPIIEKTYDKISSYLVKSRDATSVSYNRFDRADDNSDERPPPTSIIVPPFDENDSEFKVFFDKYHCQKAALVCAVFGMSFIILMFTTTFFEFDWYNHERGVDFMTLLGLILYLICGVLIHYFIIYGIKKQQTIYFFPFIVIYMFLILSEALSLFTVVISFIYFINARKNNSHPESHHHYYEIVMYDHTKNSVIISATVLTPLIFVQSIMIYFVLRCRNFIAAKNAHNAALRVAERAKQQYPDIEIVHGSNNSKNTLHDNNDIERGPVIDNPSLSQQQIPSSFSPQDIEEEVNKENNKY</sequence>
<feature type="transmembrane region" description="Helical" evidence="2">
    <location>
        <begin position="141"/>
        <end position="166"/>
    </location>
</feature>
<dbReference type="OrthoDB" id="5799527at2759"/>
<dbReference type="AlphaFoldDB" id="A0A090L6A6"/>
<evidence type="ECO:0000256" key="1">
    <source>
        <dbReference type="SAM" id="MobiDB-lite"/>
    </source>
</evidence>
<reference evidence="5" key="2">
    <citation type="submission" date="2020-12" db="UniProtKB">
        <authorList>
            <consortium name="WormBaseParasite"/>
        </authorList>
    </citation>
    <scope>IDENTIFICATION</scope>
</reference>
<evidence type="ECO:0000256" key="2">
    <source>
        <dbReference type="SAM" id="Phobius"/>
    </source>
</evidence>
<keyword evidence="4" id="KW-1185">Reference proteome</keyword>
<evidence type="ECO:0000313" key="6">
    <source>
        <dbReference type="WormBase" id="SRAE_2000001700"/>
    </source>
</evidence>
<dbReference type="eggNOG" id="ENOG502SEQS">
    <property type="taxonomic scope" value="Eukaryota"/>
</dbReference>
<feature type="transmembrane region" description="Helical" evidence="2">
    <location>
        <begin position="71"/>
        <end position="94"/>
    </location>
</feature>
<dbReference type="OMA" id="HYQVIAG"/>
<feature type="compositionally biased region" description="Low complexity" evidence="1">
    <location>
        <begin position="273"/>
        <end position="287"/>
    </location>
</feature>
<dbReference type="EMBL" id="LN609529">
    <property type="protein sequence ID" value="CEF65336.1"/>
    <property type="molecule type" value="Genomic_DNA"/>
</dbReference>
<evidence type="ECO:0000313" key="4">
    <source>
        <dbReference type="Proteomes" id="UP000035682"/>
    </source>
</evidence>
<protein>
    <submittedName>
        <fullName evidence="3 5">Uncharacterized protein</fullName>
    </submittedName>
</protein>
<keyword evidence="2" id="KW-0472">Membrane</keyword>
<keyword evidence="2" id="KW-1133">Transmembrane helix</keyword>
<organism evidence="3">
    <name type="scientific">Strongyloides ratti</name>
    <name type="common">Parasitic roundworm</name>
    <dbReference type="NCBI Taxonomy" id="34506"/>
    <lineage>
        <taxon>Eukaryota</taxon>
        <taxon>Metazoa</taxon>
        <taxon>Ecdysozoa</taxon>
        <taxon>Nematoda</taxon>
        <taxon>Chromadorea</taxon>
        <taxon>Rhabditida</taxon>
        <taxon>Tylenchina</taxon>
        <taxon>Panagrolaimomorpha</taxon>
        <taxon>Strongyloidoidea</taxon>
        <taxon>Strongyloididae</taxon>
        <taxon>Strongyloides</taxon>
    </lineage>
</organism>
<keyword evidence="2" id="KW-0812">Transmembrane</keyword>
<dbReference type="CTD" id="36377700"/>
<feature type="compositionally biased region" description="Basic and acidic residues" evidence="1">
    <location>
        <begin position="257"/>
        <end position="268"/>
    </location>
</feature>
<feature type="region of interest" description="Disordered" evidence="1">
    <location>
        <begin position="249"/>
        <end position="300"/>
    </location>
</feature>
<accession>A0A090L6A6</accession>
<dbReference type="Proteomes" id="UP000035682">
    <property type="component" value="Unplaced"/>
</dbReference>